<dbReference type="eggNOG" id="ENOG502Z9TS">
    <property type="taxonomic scope" value="Bacteria"/>
</dbReference>
<keyword evidence="1" id="KW-1133">Transmembrane helix</keyword>
<dbReference type="RefSeq" id="WP_038479601.1">
    <property type="nucleotide sequence ID" value="NZ_CP003923.1"/>
</dbReference>
<dbReference type="Pfam" id="PF12730">
    <property type="entry name" value="ABC2_membrane_4"/>
    <property type="match status" value="1"/>
</dbReference>
<dbReference type="HOGENOM" id="CLU_102870_2_0_9"/>
<dbReference type="Proteomes" id="UP000027142">
    <property type="component" value="Chromosome"/>
</dbReference>
<dbReference type="OrthoDB" id="9784784at2"/>
<evidence type="ECO:0000313" key="2">
    <source>
        <dbReference type="EMBL" id="AIC94347.1"/>
    </source>
</evidence>
<name>A0A060LVW8_9BACI</name>
<feature type="transmembrane region" description="Helical" evidence="1">
    <location>
        <begin position="201"/>
        <end position="223"/>
    </location>
</feature>
<feature type="transmembrane region" description="Helical" evidence="1">
    <location>
        <begin position="177"/>
        <end position="195"/>
    </location>
</feature>
<dbReference type="KEGG" id="ble:BleG1_1769"/>
<organism evidence="2 3">
    <name type="scientific">Shouchella lehensis G1</name>
    <dbReference type="NCBI Taxonomy" id="1246626"/>
    <lineage>
        <taxon>Bacteria</taxon>
        <taxon>Bacillati</taxon>
        <taxon>Bacillota</taxon>
        <taxon>Bacilli</taxon>
        <taxon>Bacillales</taxon>
        <taxon>Bacillaceae</taxon>
        <taxon>Shouchella</taxon>
    </lineage>
</organism>
<evidence type="ECO:0000256" key="1">
    <source>
        <dbReference type="SAM" id="Phobius"/>
    </source>
</evidence>
<evidence type="ECO:0008006" key="4">
    <source>
        <dbReference type="Google" id="ProtNLM"/>
    </source>
</evidence>
<dbReference type="STRING" id="1246626.BleG1_1769"/>
<sequence length="235" mass="26156">MYRLMKLELKKHKIGWYVKGTLIANASILAMLYFFTVIEKLENDIIFQTSDEFFMFTGVLIRGTFIIFGAVLISKIVIDEFKHGTSLILFSYPISRKKLVTAKLILIFSITFLTMTLSTLFIVASFTGLNAFIGFSANLHVTQEQLSQELLLLIGFNVAAAGTSLVPLYFGMRQFSTPATILSAVLIVIVTSSSLGPQFSLINIFYIPLALAVIGLIIAWVSIKTINRLELNKPV</sequence>
<keyword evidence="1" id="KW-0812">Transmembrane</keyword>
<feature type="transmembrane region" description="Helical" evidence="1">
    <location>
        <begin position="104"/>
        <end position="130"/>
    </location>
</feature>
<feature type="transmembrane region" description="Helical" evidence="1">
    <location>
        <begin position="21"/>
        <end position="38"/>
    </location>
</feature>
<dbReference type="EMBL" id="CP003923">
    <property type="protein sequence ID" value="AIC94347.1"/>
    <property type="molecule type" value="Genomic_DNA"/>
</dbReference>
<feature type="transmembrane region" description="Helical" evidence="1">
    <location>
        <begin position="150"/>
        <end position="170"/>
    </location>
</feature>
<gene>
    <name evidence="2" type="ORF">BleG1_1769</name>
</gene>
<keyword evidence="1" id="KW-0472">Membrane</keyword>
<accession>A0A060LVW8</accession>
<protein>
    <recommendedName>
        <fullName evidence="4">ABC transporter permease</fullName>
    </recommendedName>
</protein>
<keyword evidence="3" id="KW-1185">Reference proteome</keyword>
<dbReference type="AlphaFoldDB" id="A0A060LVW8"/>
<evidence type="ECO:0000313" key="3">
    <source>
        <dbReference type="Proteomes" id="UP000027142"/>
    </source>
</evidence>
<feature type="transmembrane region" description="Helical" evidence="1">
    <location>
        <begin position="53"/>
        <end position="73"/>
    </location>
</feature>
<proteinExistence type="predicted"/>
<dbReference type="PATRIC" id="fig|1246626.3.peg.1762"/>
<reference evidence="2 3" key="1">
    <citation type="journal article" date="2014" name="Gene">
        <title>A comparative genomic analysis of the alkalitolerant soil bacterium Bacillus lehensis G1.</title>
        <authorList>
            <person name="Noor Y.M."/>
            <person name="Samsulrizal N.H."/>
            <person name="Jema'on N.A."/>
            <person name="Low K.O."/>
            <person name="Ramli A.N."/>
            <person name="Alias N.I."/>
            <person name="Damis S.I."/>
            <person name="Fuzi S.F."/>
            <person name="Isa M.N."/>
            <person name="Murad A.M."/>
            <person name="Raih M.F."/>
            <person name="Bakar F.D."/>
            <person name="Najimudin N."/>
            <person name="Mahadi N.M."/>
            <person name="Illias R.M."/>
        </authorList>
    </citation>
    <scope>NUCLEOTIDE SEQUENCE [LARGE SCALE GENOMIC DNA]</scope>
    <source>
        <strain evidence="2 3">G1</strain>
    </source>
</reference>